<proteinExistence type="predicted"/>
<dbReference type="STRING" id="158607.A0A2P5HHV5"/>
<gene>
    <name evidence="1" type="ORF">DHEL01_v211780</name>
</gene>
<dbReference type="InParanoid" id="A0A2P5HHV5"/>
<evidence type="ECO:0000313" key="2">
    <source>
        <dbReference type="Proteomes" id="UP000094444"/>
    </source>
</evidence>
<sequence length="399" mass="43935">MRQRRLPKFLQGKTDNVSSVNPLFQDGRIDTLAELQDISSSRNIYLVGLDVEGHEGVSNGVNSIGVAACAAPCTKSLCDGGPSQTKEPVDLSDIIKRHGVEAHVLACATRRPKAKFEGFPFGEVCRVEKGDVEVHLVNRLNAMLCRNQTAMQAAQSGQAAEMVLVTWGWQSEFYAMTTSFPRVARHFSRWIDVSDIILATMAAGSKQPSLRDTMLSMGFIKRHVQSPWKQNHSPGMDAARVLGTLIQLWSNPAGWEILPVRKQERERRRIWSQKPPLSTFPWMVRITIKQKNPGEIPFLPDELKFGERLFKFLKSNVVAPLAVGVCERQIRSVHGSTKKGNVAYACFANADAVALFLEWDGREIGGKTLILENISLASDNTAQAAGSLLVAAGTHTSTS</sequence>
<protein>
    <submittedName>
        <fullName evidence="1">Uncharacterized protein</fullName>
    </submittedName>
</protein>
<dbReference type="OrthoDB" id="410044at2759"/>
<keyword evidence="2" id="KW-1185">Reference proteome</keyword>
<comment type="caution">
    <text evidence="1">The sequence shown here is derived from an EMBL/GenBank/DDBJ whole genome shotgun (WGS) entry which is preliminary data.</text>
</comment>
<evidence type="ECO:0000313" key="1">
    <source>
        <dbReference type="EMBL" id="POS69829.1"/>
    </source>
</evidence>
<organism evidence="1 2">
    <name type="scientific">Diaporthe helianthi</name>
    <dbReference type="NCBI Taxonomy" id="158607"/>
    <lineage>
        <taxon>Eukaryota</taxon>
        <taxon>Fungi</taxon>
        <taxon>Dikarya</taxon>
        <taxon>Ascomycota</taxon>
        <taxon>Pezizomycotina</taxon>
        <taxon>Sordariomycetes</taxon>
        <taxon>Sordariomycetidae</taxon>
        <taxon>Diaporthales</taxon>
        <taxon>Diaporthaceae</taxon>
        <taxon>Diaporthe</taxon>
    </lineage>
</organism>
<name>A0A2P5HHV5_DIAHE</name>
<dbReference type="Proteomes" id="UP000094444">
    <property type="component" value="Unassembled WGS sequence"/>
</dbReference>
<dbReference type="AlphaFoldDB" id="A0A2P5HHV5"/>
<dbReference type="EMBL" id="MAVT02001974">
    <property type="protein sequence ID" value="POS69829.1"/>
    <property type="molecule type" value="Genomic_DNA"/>
</dbReference>
<accession>A0A2P5HHV5</accession>
<reference evidence="1" key="1">
    <citation type="submission" date="2017-09" db="EMBL/GenBank/DDBJ databases">
        <title>Polyketide synthases of a Diaporthe helianthi virulent isolate.</title>
        <authorList>
            <person name="Baroncelli R."/>
        </authorList>
    </citation>
    <scope>NUCLEOTIDE SEQUENCE [LARGE SCALE GENOMIC DNA]</scope>
    <source>
        <strain evidence="1">7/96</strain>
    </source>
</reference>